<keyword evidence="5" id="KW-1185">Reference proteome</keyword>
<protein>
    <recommendedName>
        <fullName evidence="3">Tail specific protease domain-containing protein</fullName>
    </recommendedName>
</protein>
<sequence>MKKMTYTLIAAFLFCSVEAQIQNAGFENITDGLPNQWNIKKTDLYEGKVDYTQYFGGKASMQLTGKTNDSKDFQSFSQKVPLDIQELQKIEISAYVKSENTNGKINLWTQVKDENGKMIDFGNSDSQQKSIAVNKEWTKYSLIFTVDKNVKSLLLGGVFTGNGTVWFDHFELNKIAFSKEEPSKVSAKYIQEFKDIVKKNSIVSDKLDWQNIETTLGYLSKGMKTVDDTDPALNYILKNLREAGDNHSFIDGKERTEKQKIANTNDAQPDSRLIDQNIGYISVPGFASLNTEVGNTFALEIHNMIKKLDSENTIKGWIVDLRTNTGGNMHPMISGLGSLIGEGTLGYFVYNGKKSPWIYKNRKFGPHKIEEPYELKSGQSKIAVLIGPSTASSGEATTIAFIGKNNVKLFGQPSAGYTSANRPYTLSDGKSLALATSYEMDRNGKVYYGKIDPDIPVEPKEGQDMDIEAAKTWILN</sequence>
<dbReference type="OrthoDB" id="7314861at2"/>
<dbReference type="EMBL" id="VTRU01000001">
    <property type="protein sequence ID" value="TZF98395.1"/>
    <property type="molecule type" value="Genomic_DNA"/>
</dbReference>
<feature type="chain" id="PRO_5022837965" description="Tail specific protease domain-containing protein" evidence="2">
    <location>
        <begin position="20"/>
        <end position="476"/>
    </location>
</feature>
<evidence type="ECO:0000256" key="1">
    <source>
        <dbReference type="ARBA" id="ARBA00022801"/>
    </source>
</evidence>
<dbReference type="GO" id="GO:0007165">
    <property type="term" value="P:signal transduction"/>
    <property type="evidence" value="ECO:0007669"/>
    <property type="project" value="TreeGrafter"/>
</dbReference>
<dbReference type="GO" id="GO:0006508">
    <property type="term" value="P:proteolysis"/>
    <property type="evidence" value="ECO:0007669"/>
    <property type="project" value="InterPro"/>
</dbReference>
<proteinExistence type="predicted"/>
<accession>A0A5D8ZTU2</accession>
<dbReference type="RefSeq" id="WP_149385581.1">
    <property type="nucleotide sequence ID" value="NZ_VTRU01000001.1"/>
</dbReference>
<dbReference type="Gene3D" id="2.60.120.260">
    <property type="entry name" value="Galactose-binding domain-like"/>
    <property type="match status" value="1"/>
</dbReference>
<geneLocation type="plasmid" evidence="4">
    <name>unnamed1</name>
</geneLocation>
<dbReference type="SUPFAM" id="SSF49785">
    <property type="entry name" value="Galactose-binding domain-like"/>
    <property type="match status" value="1"/>
</dbReference>
<dbReference type="InterPro" id="IPR003305">
    <property type="entry name" value="CenC_carb-bd"/>
</dbReference>
<keyword evidence="4" id="KW-0614">Plasmid</keyword>
<feature type="domain" description="Tail specific protease" evidence="3">
    <location>
        <begin position="244"/>
        <end position="458"/>
    </location>
</feature>
<dbReference type="GO" id="GO:0030288">
    <property type="term" value="C:outer membrane-bounded periplasmic space"/>
    <property type="evidence" value="ECO:0007669"/>
    <property type="project" value="TreeGrafter"/>
</dbReference>
<dbReference type="GO" id="GO:0008236">
    <property type="term" value="F:serine-type peptidase activity"/>
    <property type="evidence" value="ECO:0007669"/>
    <property type="project" value="InterPro"/>
</dbReference>
<dbReference type="GO" id="GO:0016798">
    <property type="term" value="F:hydrolase activity, acting on glycosyl bonds"/>
    <property type="evidence" value="ECO:0007669"/>
    <property type="project" value="InterPro"/>
</dbReference>
<evidence type="ECO:0000313" key="4">
    <source>
        <dbReference type="EMBL" id="TZF98395.1"/>
    </source>
</evidence>
<dbReference type="InterPro" id="IPR029045">
    <property type="entry name" value="ClpP/crotonase-like_dom_sf"/>
</dbReference>
<evidence type="ECO:0000256" key="2">
    <source>
        <dbReference type="SAM" id="SignalP"/>
    </source>
</evidence>
<dbReference type="GO" id="GO:0004175">
    <property type="term" value="F:endopeptidase activity"/>
    <property type="evidence" value="ECO:0007669"/>
    <property type="project" value="TreeGrafter"/>
</dbReference>
<evidence type="ECO:0000259" key="3">
    <source>
        <dbReference type="SMART" id="SM00245"/>
    </source>
</evidence>
<dbReference type="SMART" id="SM00245">
    <property type="entry name" value="TSPc"/>
    <property type="match status" value="1"/>
</dbReference>
<gene>
    <name evidence="4" type="ORF">FW781_00230</name>
</gene>
<dbReference type="PANTHER" id="PTHR32060:SF30">
    <property type="entry name" value="CARBOXY-TERMINAL PROCESSING PROTEASE CTPA"/>
    <property type="match status" value="1"/>
</dbReference>
<dbReference type="InterPro" id="IPR008979">
    <property type="entry name" value="Galactose-bd-like_sf"/>
</dbReference>
<dbReference type="InterPro" id="IPR005151">
    <property type="entry name" value="Tail-specific_protease"/>
</dbReference>
<name>A0A5D8ZTU2_9FLAO</name>
<dbReference type="Pfam" id="PF03572">
    <property type="entry name" value="Peptidase_S41"/>
    <property type="match status" value="1"/>
</dbReference>
<dbReference type="Gene3D" id="3.90.226.10">
    <property type="entry name" value="2-enoyl-CoA Hydratase, Chain A, domain 1"/>
    <property type="match status" value="1"/>
</dbReference>
<dbReference type="Pfam" id="PF02018">
    <property type="entry name" value="CBM_4_9"/>
    <property type="match status" value="1"/>
</dbReference>
<reference evidence="4 5" key="1">
    <citation type="submission" date="2019-08" db="EMBL/GenBank/DDBJ databases">
        <title>Draft genome sequence of Chryseobacterium sp. Gsoil 183.</title>
        <authorList>
            <person name="Im W.-T."/>
        </authorList>
    </citation>
    <scope>NUCLEOTIDE SEQUENCE [LARGE SCALE GENOMIC DNA]</scope>
    <source>
        <strain evidence="4 5">Gsoil 183</strain>
        <plasmid evidence="4">unnamed1</plasmid>
    </source>
</reference>
<comment type="caution">
    <text evidence="4">The sequence shown here is derived from an EMBL/GenBank/DDBJ whole genome shotgun (WGS) entry which is preliminary data.</text>
</comment>
<dbReference type="Proteomes" id="UP000323884">
    <property type="component" value="Unassembled WGS sequence"/>
</dbReference>
<evidence type="ECO:0000313" key="5">
    <source>
        <dbReference type="Proteomes" id="UP000323884"/>
    </source>
</evidence>
<keyword evidence="2" id="KW-0732">Signal</keyword>
<keyword evidence="1" id="KW-0378">Hydrolase</keyword>
<organism evidence="4 5">
    <name type="scientific">Chryseobacterium panacisoli</name>
    <dbReference type="NCBI Taxonomy" id="1807141"/>
    <lineage>
        <taxon>Bacteria</taxon>
        <taxon>Pseudomonadati</taxon>
        <taxon>Bacteroidota</taxon>
        <taxon>Flavobacteriia</taxon>
        <taxon>Flavobacteriales</taxon>
        <taxon>Weeksellaceae</taxon>
        <taxon>Chryseobacterium group</taxon>
        <taxon>Chryseobacterium</taxon>
    </lineage>
</organism>
<dbReference type="PANTHER" id="PTHR32060">
    <property type="entry name" value="TAIL-SPECIFIC PROTEASE"/>
    <property type="match status" value="1"/>
</dbReference>
<dbReference type="AlphaFoldDB" id="A0A5D8ZTU2"/>
<dbReference type="CDD" id="cd06567">
    <property type="entry name" value="Peptidase_S41"/>
    <property type="match status" value="1"/>
</dbReference>
<dbReference type="SUPFAM" id="SSF52096">
    <property type="entry name" value="ClpP/crotonase"/>
    <property type="match status" value="1"/>
</dbReference>
<feature type="signal peptide" evidence="2">
    <location>
        <begin position="1"/>
        <end position="19"/>
    </location>
</feature>